<dbReference type="Pfam" id="PF13873">
    <property type="entry name" value="Myb_DNA-bind_5"/>
    <property type="match status" value="1"/>
</dbReference>
<evidence type="ECO:0000256" key="1">
    <source>
        <dbReference type="ARBA" id="ARBA00011764"/>
    </source>
</evidence>
<evidence type="ECO:0000259" key="4">
    <source>
        <dbReference type="Pfam" id="PF13873"/>
    </source>
</evidence>
<dbReference type="EMBL" id="BGPR01003989">
    <property type="protein sequence ID" value="GBM94654.1"/>
    <property type="molecule type" value="Genomic_DNA"/>
</dbReference>
<gene>
    <name evidence="5" type="ORF">AVEN_185624_1</name>
</gene>
<evidence type="ECO:0000313" key="5">
    <source>
        <dbReference type="EMBL" id="GBM94654.1"/>
    </source>
</evidence>
<evidence type="ECO:0000256" key="2">
    <source>
        <dbReference type="ARBA" id="ARBA00016807"/>
    </source>
</evidence>
<protein>
    <recommendedName>
        <fullName evidence="2">Regulatory protein zeste</fullName>
    </recommendedName>
</protein>
<name>A0A4Y2JXB5_ARAVE</name>
<dbReference type="AlphaFoldDB" id="A0A4Y2JXB5"/>
<comment type="function">
    <text evidence="3">Involved in transvection phenomena (= synapsis-dependent gene expression), where the synaptic pairing of chromosomes carrying genes with which zeste interacts influences the expression of these genes. Zeste binds to DNA and stimulates transcription from a nearby promoter.</text>
</comment>
<dbReference type="InterPro" id="IPR028002">
    <property type="entry name" value="Myb_DNA-bind_5"/>
</dbReference>
<organism evidence="5 6">
    <name type="scientific">Araneus ventricosus</name>
    <name type="common">Orbweaver spider</name>
    <name type="synonym">Epeira ventricosa</name>
    <dbReference type="NCBI Taxonomy" id="182803"/>
    <lineage>
        <taxon>Eukaryota</taxon>
        <taxon>Metazoa</taxon>
        <taxon>Ecdysozoa</taxon>
        <taxon>Arthropoda</taxon>
        <taxon>Chelicerata</taxon>
        <taxon>Arachnida</taxon>
        <taxon>Araneae</taxon>
        <taxon>Araneomorphae</taxon>
        <taxon>Entelegynae</taxon>
        <taxon>Araneoidea</taxon>
        <taxon>Araneidae</taxon>
        <taxon>Araneus</taxon>
    </lineage>
</organism>
<dbReference type="PANTHER" id="PTHR21411">
    <property type="entry name" value="APONTIC"/>
    <property type="match status" value="1"/>
</dbReference>
<dbReference type="Proteomes" id="UP000499080">
    <property type="component" value="Unassembled WGS sequence"/>
</dbReference>
<feature type="domain" description="Myb/SANT-like DNA-binding" evidence="4">
    <location>
        <begin position="6"/>
        <end position="75"/>
    </location>
</feature>
<comment type="subunit">
    <text evidence="1">Self-associates forming complexes of several hundred monomers.</text>
</comment>
<comment type="caution">
    <text evidence="5">The sequence shown here is derived from an EMBL/GenBank/DDBJ whole genome shotgun (WGS) entry which is preliminary data.</text>
</comment>
<dbReference type="PANTHER" id="PTHR21411:SF0">
    <property type="entry name" value="REGULATORY PROTEIN ZESTE"/>
    <property type="match status" value="1"/>
</dbReference>
<sequence>MEVRKIFTEFEREVVLFEVDAVKHIVENKVQNYITRAKKDAAWEKIARNFNSTPGVHKRTAKQLHNLYKNMKRKAVKDRASERVEQFKTGGGPFKTPPSNPINEKLLEMGVVRQPLPNPVDDDHDYMSPFYYDSVRSHDEQTIDAEVNQNESDQLDSLVANGDEEASVSATPSRRWKLPKRRRKATPSTTIAANAMAEECRIKVEMLKIESTRKEEKHEAEMAFHDLQMKIMQQNHEMNKILMDEKIKFIKLLKECAVKGRINTTIESITG</sequence>
<accession>A0A4Y2JXB5</accession>
<dbReference type="OrthoDB" id="6510276at2759"/>
<evidence type="ECO:0000256" key="3">
    <source>
        <dbReference type="ARBA" id="ARBA00025466"/>
    </source>
</evidence>
<proteinExistence type="predicted"/>
<reference evidence="5 6" key="1">
    <citation type="journal article" date="2019" name="Sci. Rep.">
        <title>Orb-weaving spider Araneus ventricosus genome elucidates the spidroin gene catalogue.</title>
        <authorList>
            <person name="Kono N."/>
            <person name="Nakamura H."/>
            <person name="Ohtoshi R."/>
            <person name="Moran D.A.P."/>
            <person name="Shinohara A."/>
            <person name="Yoshida Y."/>
            <person name="Fujiwara M."/>
            <person name="Mori M."/>
            <person name="Tomita M."/>
            <person name="Arakawa K."/>
        </authorList>
    </citation>
    <scope>NUCLEOTIDE SEQUENCE [LARGE SCALE GENOMIC DNA]</scope>
</reference>
<keyword evidence="6" id="KW-1185">Reference proteome</keyword>
<evidence type="ECO:0000313" key="6">
    <source>
        <dbReference type="Proteomes" id="UP000499080"/>
    </source>
</evidence>